<gene>
    <name evidence="2" type="ORF">RFH47_16275</name>
</gene>
<dbReference type="Proteomes" id="UP001243844">
    <property type="component" value="Unassembled WGS sequence"/>
</dbReference>
<reference evidence="2" key="1">
    <citation type="submission" date="2023-08" db="EMBL/GenBank/DDBJ databases">
        <title>Emergence of clinically-relevant ST2 carbapenem-resistant Acinetobacter baumannii strains in hospital sewages in Zhejiang, East of China.</title>
        <authorList>
            <person name="Kaichao C."/>
            <person name="Zhang R."/>
        </authorList>
    </citation>
    <scope>NUCLEOTIDE SEQUENCE</scope>
    <source>
        <strain evidence="2">M-RB-37</strain>
    </source>
</reference>
<sequence>MVTGHVFIATSLDGYIARKNGDINWLLQLDSAKEDHGYNDFISNIDTVIMGRGTYESIKNLQPWFYSHPVIVLSKTLACTDVPSDLTGKVRFYNLSPNEIMEKLHKEGCQRAYIDGGQLIQSFISHNLINDLTITQIPILLGSGRSLFGDIPQDIHLRHIRTKTFKSGFVQSHYEIKK</sequence>
<dbReference type="InterPro" id="IPR050765">
    <property type="entry name" value="Riboflavin_Biosynth_HTPR"/>
</dbReference>
<dbReference type="Pfam" id="PF01872">
    <property type="entry name" value="RibD_C"/>
    <property type="match status" value="1"/>
</dbReference>
<comment type="caution">
    <text evidence="2">The sequence shown here is derived from an EMBL/GenBank/DDBJ whole genome shotgun (WGS) entry which is preliminary data.</text>
</comment>
<protein>
    <submittedName>
        <fullName evidence="2">Dihydrofolate reductase family protein</fullName>
    </submittedName>
</protein>
<dbReference type="InterPro" id="IPR002734">
    <property type="entry name" value="RibDG_C"/>
</dbReference>
<dbReference type="Gene3D" id="3.40.430.10">
    <property type="entry name" value="Dihydrofolate Reductase, subunit A"/>
    <property type="match status" value="1"/>
</dbReference>
<dbReference type="PANTHER" id="PTHR38011:SF11">
    <property type="entry name" value="2,5-DIAMINO-6-RIBOSYLAMINO-4(3H)-PYRIMIDINONE 5'-PHOSPHATE REDUCTASE"/>
    <property type="match status" value="1"/>
</dbReference>
<proteinExistence type="predicted"/>
<evidence type="ECO:0000259" key="1">
    <source>
        <dbReference type="Pfam" id="PF01872"/>
    </source>
</evidence>
<organism evidence="2 3">
    <name type="scientific">Acinetobacter rudis</name>
    <dbReference type="NCBI Taxonomy" id="632955"/>
    <lineage>
        <taxon>Bacteria</taxon>
        <taxon>Pseudomonadati</taxon>
        <taxon>Pseudomonadota</taxon>
        <taxon>Gammaproteobacteria</taxon>
        <taxon>Moraxellales</taxon>
        <taxon>Moraxellaceae</taxon>
        <taxon>Acinetobacter</taxon>
    </lineage>
</organism>
<dbReference type="EMBL" id="JAVIDL010000065">
    <property type="protein sequence ID" value="MDQ8937270.1"/>
    <property type="molecule type" value="Genomic_DNA"/>
</dbReference>
<evidence type="ECO:0000313" key="2">
    <source>
        <dbReference type="EMBL" id="MDQ8937270.1"/>
    </source>
</evidence>
<dbReference type="PANTHER" id="PTHR38011">
    <property type="entry name" value="DIHYDROFOLATE REDUCTASE FAMILY PROTEIN (AFU_ORTHOLOGUE AFUA_8G06820)"/>
    <property type="match status" value="1"/>
</dbReference>
<accession>A0AAW8JF97</accession>
<feature type="domain" description="Bacterial bifunctional deaminase-reductase C-terminal" evidence="1">
    <location>
        <begin position="6"/>
        <end position="170"/>
    </location>
</feature>
<dbReference type="GO" id="GO:0008703">
    <property type="term" value="F:5-amino-6-(5-phosphoribosylamino)uracil reductase activity"/>
    <property type="evidence" value="ECO:0007669"/>
    <property type="project" value="InterPro"/>
</dbReference>
<dbReference type="GO" id="GO:0009231">
    <property type="term" value="P:riboflavin biosynthetic process"/>
    <property type="evidence" value="ECO:0007669"/>
    <property type="project" value="InterPro"/>
</dbReference>
<dbReference type="AlphaFoldDB" id="A0AAW8JF97"/>
<name>A0AAW8JF97_9GAMM</name>
<dbReference type="SUPFAM" id="SSF53597">
    <property type="entry name" value="Dihydrofolate reductase-like"/>
    <property type="match status" value="1"/>
</dbReference>
<dbReference type="InterPro" id="IPR024072">
    <property type="entry name" value="DHFR-like_dom_sf"/>
</dbReference>
<dbReference type="RefSeq" id="WP_308982216.1">
    <property type="nucleotide sequence ID" value="NZ_JAVIDL010000065.1"/>
</dbReference>
<evidence type="ECO:0000313" key="3">
    <source>
        <dbReference type="Proteomes" id="UP001243844"/>
    </source>
</evidence>